<evidence type="ECO:0000256" key="1">
    <source>
        <dbReference type="SAM" id="MobiDB-lite"/>
    </source>
</evidence>
<feature type="region of interest" description="Disordered" evidence="1">
    <location>
        <begin position="1"/>
        <end position="35"/>
    </location>
</feature>
<sequence length="400" mass="43845">MKVTSPLSPKDKVQPLTSTENLARSQSRTNKSPHGGLSKQFRAYVHIFSLLLLRLTVAIMTSWLLAGLALHILAHLGSPIMCDSGWRPKKEYKFLVEGRSISTFDSLKSDSTGIHFRGQLRIQTISYNSILLRAASCEGRVESDAESTSRVAGTNDAWRTVSTTHTISDADVQLALRLIGTVQRQCEPDCTNMVPGVESAGGTALVPSVDKHSRWMECSVDEALSKRALTLAVGPHGVSRDRTIRQARPSSGIHLILSLLDGPRSRSRVFMGLNCACFHNMTYTKLHTELKDGWWGDIPTSEQAYRTLPITGSSIRAILDRAGLLNGFTYTPKCSPGDRDLDPDNWAKPSGPRQLDAANWAPKLSWHPVVLAPSCPGTHFAHTQLAAFGWRRPDGSAQLS</sequence>
<gene>
    <name evidence="3" type="ORF">TSIB3V08_LOCUS226</name>
</gene>
<dbReference type="AlphaFoldDB" id="A0A7R9AKB2"/>
<evidence type="ECO:0000256" key="2">
    <source>
        <dbReference type="SAM" id="Phobius"/>
    </source>
</evidence>
<reference evidence="3" key="1">
    <citation type="submission" date="2020-11" db="EMBL/GenBank/DDBJ databases">
        <authorList>
            <person name="Tran Van P."/>
        </authorList>
    </citation>
    <scope>NUCLEOTIDE SEQUENCE</scope>
</reference>
<keyword evidence="2" id="KW-0812">Transmembrane</keyword>
<feature type="compositionally biased region" description="Polar residues" evidence="1">
    <location>
        <begin position="15"/>
        <end position="32"/>
    </location>
</feature>
<feature type="transmembrane region" description="Helical" evidence="2">
    <location>
        <begin position="47"/>
        <end position="74"/>
    </location>
</feature>
<keyword evidence="2" id="KW-1133">Transmembrane helix</keyword>
<accession>A0A7R9AKB2</accession>
<keyword evidence="2" id="KW-0472">Membrane</keyword>
<protein>
    <submittedName>
        <fullName evidence="3">Uncharacterized protein</fullName>
    </submittedName>
</protein>
<name>A0A7R9AKB2_TIMSH</name>
<dbReference type="EMBL" id="OC000054">
    <property type="protein sequence ID" value="CAD7255935.1"/>
    <property type="molecule type" value="Genomic_DNA"/>
</dbReference>
<organism evidence="3">
    <name type="scientific">Timema shepardi</name>
    <name type="common">Walking stick</name>
    <dbReference type="NCBI Taxonomy" id="629360"/>
    <lineage>
        <taxon>Eukaryota</taxon>
        <taxon>Metazoa</taxon>
        <taxon>Ecdysozoa</taxon>
        <taxon>Arthropoda</taxon>
        <taxon>Hexapoda</taxon>
        <taxon>Insecta</taxon>
        <taxon>Pterygota</taxon>
        <taxon>Neoptera</taxon>
        <taxon>Polyneoptera</taxon>
        <taxon>Phasmatodea</taxon>
        <taxon>Timematodea</taxon>
        <taxon>Timematoidea</taxon>
        <taxon>Timematidae</taxon>
        <taxon>Timema</taxon>
    </lineage>
</organism>
<proteinExistence type="predicted"/>
<evidence type="ECO:0000313" key="3">
    <source>
        <dbReference type="EMBL" id="CAD7255935.1"/>
    </source>
</evidence>